<accession>A0A1I6Y3R3</accession>
<dbReference type="CDD" id="cd00268">
    <property type="entry name" value="DEADc"/>
    <property type="match status" value="1"/>
</dbReference>
<evidence type="ECO:0000259" key="10">
    <source>
        <dbReference type="PROSITE" id="PS51195"/>
    </source>
</evidence>
<dbReference type="SUPFAM" id="SSF52540">
    <property type="entry name" value="P-loop containing nucleoside triphosphate hydrolases"/>
    <property type="match status" value="2"/>
</dbReference>
<name>A0A1I6Y3R3_9FLAO</name>
<dbReference type="Pfam" id="PF00271">
    <property type="entry name" value="Helicase_C"/>
    <property type="match status" value="1"/>
</dbReference>
<dbReference type="PANTHER" id="PTHR47959">
    <property type="entry name" value="ATP-DEPENDENT RNA HELICASE RHLE-RELATED"/>
    <property type="match status" value="1"/>
</dbReference>
<feature type="compositionally biased region" description="Basic and acidic residues" evidence="7">
    <location>
        <begin position="401"/>
        <end position="418"/>
    </location>
</feature>
<dbReference type="Pfam" id="PF00270">
    <property type="entry name" value="DEAD"/>
    <property type="match status" value="1"/>
</dbReference>
<proteinExistence type="inferred from homology"/>
<dbReference type="GO" id="GO:0003724">
    <property type="term" value="F:RNA helicase activity"/>
    <property type="evidence" value="ECO:0007669"/>
    <property type="project" value="InterPro"/>
</dbReference>
<evidence type="ECO:0000259" key="8">
    <source>
        <dbReference type="PROSITE" id="PS51192"/>
    </source>
</evidence>
<dbReference type="InterPro" id="IPR050079">
    <property type="entry name" value="DEAD_box_RNA_helicase"/>
</dbReference>
<evidence type="ECO:0000313" key="11">
    <source>
        <dbReference type="EMBL" id="SFT45003.1"/>
    </source>
</evidence>
<dbReference type="AlphaFoldDB" id="A0A1I6Y3R3"/>
<dbReference type="GO" id="GO:0005524">
    <property type="term" value="F:ATP binding"/>
    <property type="evidence" value="ECO:0007669"/>
    <property type="project" value="UniProtKB-KW"/>
</dbReference>
<dbReference type="PROSITE" id="PS51194">
    <property type="entry name" value="HELICASE_CTER"/>
    <property type="match status" value="1"/>
</dbReference>
<keyword evidence="3 11" id="KW-0347">Helicase</keyword>
<evidence type="ECO:0000256" key="7">
    <source>
        <dbReference type="SAM" id="MobiDB-lite"/>
    </source>
</evidence>
<dbReference type="SMART" id="SM00490">
    <property type="entry name" value="HELICc"/>
    <property type="match status" value="1"/>
</dbReference>
<sequence length="440" mass="50113">MEFKDYKLNKQLQNALAEMNITTPTPIQEKTLPVILAGKDVVGIAQTGTGKTLAFLLPVIRDLKYSEQKTPRVLILVPTRELVVQVCEEIEKLTQYISVRTLGVYGGTNINTQKQLIHEGCDILVATPGRLFDLAMTGILRFKTIQKLIIDECDEMLDLGFRPQLKSIIELLPAKRQNLLFSATLVEEVEDLINAYFRNPEKIEAASSGTPLENIDQQFVSVKNFYTKINYLKMLLADKETYKKILIFTANKRLADLVSDELETEFPEEFGTIHSNKSQNYRLRMVQEFKTGDLRGIVATDLVSRGLDIDKVTHVINMDVPEVPENYMHRIGRTGRAEANGHALTLVTEKEEVFKHHIEGLMKMEVPLDPMPEEVTVSSELILEEEPAALHQPLKVKIVKHEAGPAFHEKKEKNKKENWGNSKKNKKLAKYKKPKKKRRN</sequence>
<dbReference type="InterPro" id="IPR014001">
    <property type="entry name" value="Helicase_ATP-bd"/>
</dbReference>
<feature type="domain" description="Helicase ATP-binding" evidence="8">
    <location>
        <begin position="32"/>
        <end position="203"/>
    </location>
</feature>
<evidence type="ECO:0000313" key="12">
    <source>
        <dbReference type="Proteomes" id="UP000236454"/>
    </source>
</evidence>
<evidence type="ECO:0000256" key="3">
    <source>
        <dbReference type="ARBA" id="ARBA00022806"/>
    </source>
</evidence>
<protein>
    <submittedName>
        <fullName evidence="11">ATP-dependent RNA helicase RhlE</fullName>
    </submittedName>
</protein>
<dbReference type="GO" id="GO:0005829">
    <property type="term" value="C:cytosol"/>
    <property type="evidence" value="ECO:0007669"/>
    <property type="project" value="TreeGrafter"/>
</dbReference>
<dbReference type="PROSITE" id="PS51195">
    <property type="entry name" value="Q_MOTIF"/>
    <property type="match status" value="1"/>
</dbReference>
<dbReference type="EMBL" id="FPAS01000001">
    <property type="protein sequence ID" value="SFT45003.1"/>
    <property type="molecule type" value="Genomic_DNA"/>
</dbReference>
<evidence type="ECO:0000256" key="1">
    <source>
        <dbReference type="ARBA" id="ARBA00022741"/>
    </source>
</evidence>
<dbReference type="Proteomes" id="UP000236454">
    <property type="component" value="Unassembled WGS sequence"/>
</dbReference>
<dbReference type="GO" id="GO:0016787">
    <property type="term" value="F:hydrolase activity"/>
    <property type="evidence" value="ECO:0007669"/>
    <property type="project" value="UniProtKB-KW"/>
</dbReference>
<evidence type="ECO:0000256" key="5">
    <source>
        <dbReference type="ARBA" id="ARBA00038437"/>
    </source>
</evidence>
<evidence type="ECO:0000256" key="6">
    <source>
        <dbReference type="PROSITE-ProRule" id="PRU00552"/>
    </source>
</evidence>
<dbReference type="OrthoDB" id="9785240at2"/>
<evidence type="ECO:0000259" key="9">
    <source>
        <dbReference type="PROSITE" id="PS51194"/>
    </source>
</evidence>
<comment type="similarity">
    <text evidence="5">Belongs to the DEAD box helicase family.</text>
</comment>
<organism evidence="11 12">
    <name type="scientific">Lishizhenia tianjinensis</name>
    <dbReference type="NCBI Taxonomy" id="477690"/>
    <lineage>
        <taxon>Bacteria</taxon>
        <taxon>Pseudomonadati</taxon>
        <taxon>Bacteroidota</taxon>
        <taxon>Flavobacteriia</taxon>
        <taxon>Flavobacteriales</taxon>
        <taxon>Crocinitomicaceae</taxon>
        <taxon>Lishizhenia</taxon>
    </lineage>
</organism>
<keyword evidence="4" id="KW-0067">ATP-binding</keyword>
<feature type="domain" description="Helicase C-terminal" evidence="9">
    <location>
        <begin position="214"/>
        <end position="379"/>
    </location>
</feature>
<evidence type="ECO:0000256" key="4">
    <source>
        <dbReference type="ARBA" id="ARBA00022840"/>
    </source>
</evidence>
<dbReference type="CDD" id="cd18787">
    <property type="entry name" value="SF2_C_DEAD"/>
    <property type="match status" value="1"/>
</dbReference>
<dbReference type="InterPro" id="IPR014014">
    <property type="entry name" value="RNA_helicase_DEAD_Q_motif"/>
</dbReference>
<keyword evidence="12" id="KW-1185">Reference proteome</keyword>
<dbReference type="InterPro" id="IPR011545">
    <property type="entry name" value="DEAD/DEAH_box_helicase_dom"/>
</dbReference>
<dbReference type="InterPro" id="IPR027417">
    <property type="entry name" value="P-loop_NTPase"/>
</dbReference>
<evidence type="ECO:0000256" key="2">
    <source>
        <dbReference type="ARBA" id="ARBA00022801"/>
    </source>
</evidence>
<gene>
    <name evidence="11" type="ORF">SAMN05216474_0633</name>
</gene>
<dbReference type="InterPro" id="IPR044742">
    <property type="entry name" value="DEAD/DEAH_RhlB"/>
</dbReference>
<feature type="domain" description="DEAD-box RNA helicase Q" evidence="10">
    <location>
        <begin position="1"/>
        <end position="29"/>
    </location>
</feature>
<feature type="short sequence motif" description="Q motif" evidence="6">
    <location>
        <begin position="1"/>
        <end position="29"/>
    </location>
</feature>
<feature type="compositionally biased region" description="Basic residues" evidence="7">
    <location>
        <begin position="423"/>
        <end position="440"/>
    </location>
</feature>
<feature type="region of interest" description="Disordered" evidence="7">
    <location>
        <begin position="401"/>
        <end position="440"/>
    </location>
</feature>
<reference evidence="11 12" key="1">
    <citation type="submission" date="2016-10" db="EMBL/GenBank/DDBJ databases">
        <authorList>
            <person name="de Groot N.N."/>
        </authorList>
    </citation>
    <scope>NUCLEOTIDE SEQUENCE [LARGE SCALE GENOMIC DNA]</scope>
    <source>
        <strain evidence="11 12">CGMCC 1.7005</strain>
    </source>
</reference>
<dbReference type="STRING" id="477690.SAMN05216474_0633"/>
<dbReference type="GO" id="GO:0003676">
    <property type="term" value="F:nucleic acid binding"/>
    <property type="evidence" value="ECO:0007669"/>
    <property type="project" value="InterPro"/>
</dbReference>
<dbReference type="Gene3D" id="3.40.50.300">
    <property type="entry name" value="P-loop containing nucleotide triphosphate hydrolases"/>
    <property type="match status" value="2"/>
</dbReference>
<dbReference type="PROSITE" id="PS51192">
    <property type="entry name" value="HELICASE_ATP_BIND_1"/>
    <property type="match status" value="1"/>
</dbReference>
<keyword evidence="1" id="KW-0547">Nucleotide-binding</keyword>
<keyword evidence="2" id="KW-0378">Hydrolase</keyword>
<dbReference type="PANTHER" id="PTHR47959:SF13">
    <property type="entry name" value="ATP-DEPENDENT RNA HELICASE RHLE"/>
    <property type="match status" value="1"/>
</dbReference>
<dbReference type="InterPro" id="IPR001650">
    <property type="entry name" value="Helicase_C-like"/>
</dbReference>
<dbReference type="RefSeq" id="WP_090246225.1">
    <property type="nucleotide sequence ID" value="NZ_FPAS01000001.1"/>
</dbReference>
<dbReference type="SMART" id="SM00487">
    <property type="entry name" value="DEXDc"/>
    <property type="match status" value="1"/>
</dbReference>